<feature type="domain" description="Thioredoxin" evidence="2">
    <location>
        <begin position="45"/>
        <end position="112"/>
    </location>
</feature>
<evidence type="ECO:0000313" key="4">
    <source>
        <dbReference type="Proteomes" id="UP000004846"/>
    </source>
</evidence>
<keyword evidence="1" id="KW-1133">Transmembrane helix</keyword>
<dbReference type="HOGENOM" id="CLU_157175_0_0_9"/>
<name>A0A125W6N2_ENTFL</name>
<dbReference type="EMBL" id="AEBR01000049">
    <property type="protein sequence ID" value="EFM82846.1"/>
    <property type="molecule type" value="Genomic_DNA"/>
</dbReference>
<feature type="transmembrane region" description="Helical" evidence="1">
    <location>
        <begin position="12"/>
        <end position="30"/>
    </location>
</feature>
<dbReference type="Gene3D" id="3.40.30.10">
    <property type="entry name" value="Glutaredoxin"/>
    <property type="match status" value="1"/>
</dbReference>
<dbReference type="Proteomes" id="UP000004846">
    <property type="component" value="Unassembled WGS sequence"/>
</dbReference>
<dbReference type="InterPro" id="IPR013766">
    <property type="entry name" value="Thioredoxin_domain"/>
</dbReference>
<dbReference type="RefSeq" id="WP_002387762.1">
    <property type="nucleotide sequence ID" value="NZ_GL454450.1"/>
</dbReference>
<evidence type="ECO:0000256" key="1">
    <source>
        <dbReference type="SAM" id="Phobius"/>
    </source>
</evidence>
<accession>A0A125W6N2</accession>
<keyword evidence="1" id="KW-0812">Transmembrane</keyword>
<protein>
    <recommendedName>
        <fullName evidence="2">Thioredoxin domain-containing protein</fullName>
    </recommendedName>
</protein>
<dbReference type="InterPro" id="IPR036249">
    <property type="entry name" value="Thioredoxin-like_sf"/>
</dbReference>
<comment type="caution">
    <text evidence="3">The sequence shown here is derived from an EMBL/GenBank/DDBJ whole genome shotgun (WGS) entry which is preliminary data.</text>
</comment>
<dbReference type="AlphaFoldDB" id="A0A125W6N2"/>
<proteinExistence type="predicted"/>
<gene>
    <name evidence="3" type="ORF">HMPREF9498_01527</name>
</gene>
<dbReference type="SUPFAM" id="SSF52833">
    <property type="entry name" value="Thioredoxin-like"/>
    <property type="match status" value="1"/>
</dbReference>
<dbReference type="Pfam" id="PF00085">
    <property type="entry name" value="Thioredoxin"/>
    <property type="match status" value="1"/>
</dbReference>
<evidence type="ECO:0000313" key="3">
    <source>
        <dbReference type="EMBL" id="EFM82846.1"/>
    </source>
</evidence>
<reference evidence="3 4" key="1">
    <citation type="submission" date="2010-07" db="EMBL/GenBank/DDBJ databases">
        <authorList>
            <person name="Sid Ahmed O."/>
        </authorList>
    </citation>
    <scope>NUCLEOTIDE SEQUENCE [LARGE SCALE GENOMIC DNA]</scope>
    <source>
        <strain evidence="3 4">TX4248</strain>
    </source>
</reference>
<evidence type="ECO:0000259" key="2">
    <source>
        <dbReference type="Pfam" id="PF00085"/>
    </source>
</evidence>
<organism evidence="3 4">
    <name type="scientific">Enterococcus faecalis TX4248</name>
    <dbReference type="NCBI Taxonomy" id="749495"/>
    <lineage>
        <taxon>Bacteria</taxon>
        <taxon>Bacillati</taxon>
        <taxon>Bacillota</taxon>
        <taxon>Bacilli</taxon>
        <taxon>Lactobacillales</taxon>
        <taxon>Enterococcaceae</taxon>
        <taxon>Enterococcus</taxon>
    </lineage>
</organism>
<keyword evidence="1" id="KW-0472">Membrane</keyword>
<sequence>MRKISKKVRITTLVSLMLVLGGISLFLFMVKQNEKAMLNQEKERAAVVLADNETRVLFFYKDTCADCQKVYPTVYEEDQGENNIVFINLNQPKNRHYIKTYTLEKVPTFVTPKRRYVGTDTRKIQQLIAENNDERSED</sequence>